<feature type="compositionally biased region" description="Basic and acidic residues" evidence="1">
    <location>
        <begin position="76"/>
        <end position="89"/>
    </location>
</feature>
<feature type="region of interest" description="Disordered" evidence="1">
    <location>
        <begin position="65"/>
        <end position="89"/>
    </location>
</feature>
<proteinExistence type="predicted"/>
<reference evidence="3" key="1">
    <citation type="journal article" date="2016" name="Nat. Genet.">
        <title>The genome sequences of Arachis duranensis and Arachis ipaensis, the diploid ancestors of cultivated peanut.</title>
        <authorList>
            <person name="Bertioli D.J."/>
            <person name="Cannon S.B."/>
            <person name="Froenicke L."/>
            <person name="Huang G."/>
            <person name="Farmer A.D."/>
            <person name="Cannon E.K."/>
            <person name="Liu X."/>
            <person name="Gao D."/>
            <person name="Clevenger J."/>
            <person name="Dash S."/>
            <person name="Ren L."/>
            <person name="Moretzsohn M.C."/>
            <person name="Shirasawa K."/>
            <person name="Huang W."/>
            <person name="Vidigal B."/>
            <person name="Abernathy B."/>
            <person name="Chu Y."/>
            <person name="Niederhuth C.E."/>
            <person name="Umale P."/>
            <person name="Araujo A.C."/>
            <person name="Kozik A."/>
            <person name="Kim K.D."/>
            <person name="Burow M.D."/>
            <person name="Varshney R.K."/>
            <person name="Wang X."/>
            <person name="Zhang X."/>
            <person name="Barkley N."/>
            <person name="Guimaraes P.M."/>
            <person name="Isobe S."/>
            <person name="Guo B."/>
            <person name="Liao B."/>
            <person name="Stalker H.T."/>
            <person name="Schmitz R.J."/>
            <person name="Scheffler B.E."/>
            <person name="Leal-Bertioli S.C."/>
            <person name="Xun X."/>
            <person name="Jackson S.A."/>
            <person name="Michelmore R."/>
            <person name="Ozias-Akins P."/>
        </authorList>
    </citation>
    <scope>NUCLEOTIDE SEQUENCE [LARGE SCALE GENOMIC DNA]</scope>
    <source>
        <strain evidence="3">cv. V14167</strain>
    </source>
</reference>
<evidence type="ECO:0000256" key="1">
    <source>
        <dbReference type="SAM" id="MobiDB-lite"/>
    </source>
</evidence>
<sequence>MVTHEPRVQARVEGGTVVATVSPNGAAITTVNRNPEREEMRAMTGRENTPYLEAAVVLSAPPSSLPQGQPLSCMAEPERESSGAEQERERFEAGLGVQPPCSAAVCVAGAASVGTAAVRKGFWSPGVVLRLSGPPPELLATSAVAGKLPIRILFEVSAFLVFEVVLMLHGFYS</sequence>
<feature type="transmembrane region" description="Helical" evidence="2">
    <location>
        <begin position="152"/>
        <end position="172"/>
    </location>
</feature>
<keyword evidence="3" id="KW-1185">Reference proteome</keyword>
<keyword evidence="2" id="KW-1133">Transmembrane helix</keyword>
<evidence type="ECO:0000313" key="3">
    <source>
        <dbReference type="Proteomes" id="UP000515211"/>
    </source>
</evidence>
<reference evidence="4 5" key="2">
    <citation type="submission" date="2025-04" db="UniProtKB">
        <authorList>
            <consortium name="RefSeq"/>
        </authorList>
    </citation>
    <scope>IDENTIFICATION</scope>
    <source>
        <tissue evidence="4 5">Whole plant</tissue>
    </source>
</reference>
<gene>
    <name evidence="4 5" type="primary">LOC127748366</name>
</gene>
<protein>
    <submittedName>
        <fullName evidence="4 5">Uncharacterized protein LOC127748366</fullName>
    </submittedName>
</protein>
<accession>A0A9C6WWI3</accession>
<dbReference type="Proteomes" id="UP000515211">
    <property type="component" value="Chromosome 6"/>
</dbReference>
<dbReference type="KEGG" id="adu:127748366"/>
<keyword evidence="2" id="KW-0812">Transmembrane</keyword>
<name>A0A9C6WWI3_ARADU</name>
<evidence type="ECO:0000313" key="4">
    <source>
        <dbReference type="RefSeq" id="XP_052118667.1"/>
    </source>
</evidence>
<dbReference type="RefSeq" id="XP_052118667.1">
    <property type="nucleotide sequence ID" value="XM_052262707.1"/>
</dbReference>
<evidence type="ECO:0000256" key="2">
    <source>
        <dbReference type="SAM" id="Phobius"/>
    </source>
</evidence>
<dbReference type="AlphaFoldDB" id="A0A9C6WWI3"/>
<dbReference type="RefSeq" id="XP_052118668.1">
    <property type="nucleotide sequence ID" value="XM_052262708.1"/>
</dbReference>
<keyword evidence="2" id="KW-0472">Membrane</keyword>
<organism evidence="3 5">
    <name type="scientific">Arachis duranensis</name>
    <name type="common">Wild peanut</name>
    <dbReference type="NCBI Taxonomy" id="130453"/>
    <lineage>
        <taxon>Eukaryota</taxon>
        <taxon>Viridiplantae</taxon>
        <taxon>Streptophyta</taxon>
        <taxon>Embryophyta</taxon>
        <taxon>Tracheophyta</taxon>
        <taxon>Spermatophyta</taxon>
        <taxon>Magnoliopsida</taxon>
        <taxon>eudicotyledons</taxon>
        <taxon>Gunneridae</taxon>
        <taxon>Pentapetalae</taxon>
        <taxon>rosids</taxon>
        <taxon>fabids</taxon>
        <taxon>Fabales</taxon>
        <taxon>Fabaceae</taxon>
        <taxon>Papilionoideae</taxon>
        <taxon>50 kb inversion clade</taxon>
        <taxon>dalbergioids sensu lato</taxon>
        <taxon>Dalbergieae</taxon>
        <taxon>Pterocarpus clade</taxon>
        <taxon>Arachis</taxon>
    </lineage>
</organism>
<dbReference type="GeneID" id="127748366"/>
<evidence type="ECO:0000313" key="5">
    <source>
        <dbReference type="RefSeq" id="XP_052118668.1"/>
    </source>
</evidence>